<evidence type="ECO:0000256" key="3">
    <source>
        <dbReference type="SAM" id="MobiDB-lite"/>
    </source>
</evidence>
<keyword evidence="5" id="KW-1185">Reference proteome</keyword>
<dbReference type="GO" id="GO:0019208">
    <property type="term" value="F:phosphatase regulator activity"/>
    <property type="evidence" value="ECO:0007669"/>
    <property type="project" value="TreeGrafter"/>
</dbReference>
<reference evidence="4 5" key="1">
    <citation type="submission" date="2016-02" db="EMBL/GenBank/DDBJ databases">
        <title>Band-tailed pigeon sequencing and assembly.</title>
        <authorList>
            <person name="Soares A.E."/>
            <person name="Novak B.J."/>
            <person name="Rice E.S."/>
            <person name="O'Connell B."/>
            <person name="Chang D."/>
            <person name="Weber S."/>
            <person name="Shapiro B."/>
        </authorList>
    </citation>
    <scope>NUCLEOTIDE SEQUENCE [LARGE SCALE GENOMIC DNA]</scope>
    <source>
        <strain evidence="4">BTP2013</strain>
        <tissue evidence="4">Blood</tissue>
    </source>
</reference>
<dbReference type="GO" id="GO:0004857">
    <property type="term" value="F:enzyme inhibitor activity"/>
    <property type="evidence" value="ECO:0007669"/>
    <property type="project" value="TreeGrafter"/>
</dbReference>
<evidence type="ECO:0000313" key="5">
    <source>
        <dbReference type="Proteomes" id="UP000190648"/>
    </source>
</evidence>
<evidence type="ECO:0000313" key="4">
    <source>
        <dbReference type="EMBL" id="OPJ79452.1"/>
    </source>
</evidence>
<dbReference type="PANTHER" id="PTHR24179:SF18">
    <property type="entry name" value="PROTEIN PHOSPHATASE 1 REGULATORY SUBUNIT 12B"/>
    <property type="match status" value="1"/>
</dbReference>
<evidence type="ECO:0000256" key="2">
    <source>
        <dbReference type="ARBA" id="ARBA00023043"/>
    </source>
</evidence>
<comment type="caution">
    <text evidence="4">The sequence shown here is derived from an EMBL/GenBank/DDBJ whole genome shotgun (WGS) entry which is preliminary data.</text>
</comment>
<feature type="region of interest" description="Disordered" evidence="3">
    <location>
        <begin position="117"/>
        <end position="283"/>
    </location>
</feature>
<feature type="compositionally biased region" description="Basic and acidic residues" evidence="3">
    <location>
        <begin position="211"/>
        <end position="225"/>
    </location>
</feature>
<feature type="compositionally biased region" description="Basic and acidic residues" evidence="3">
    <location>
        <begin position="1"/>
        <end position="16"/>
    </location>
</feature>
<keyword evidence="2" id="KW-0040">ANK repeat</keyword>
<dbReference type="OrthoDB" id="9394542at2759"/>
<feature type="compositionally biased region" description="Basic and acidic residues" evidence="3">
    <location>
        <begin position="146"/>
        <end position="155"/>
    </location>
</feature>
<organism evidence="4 5">
    <name type="scientific">Patagioenas fasciata monilis</name>
    <dbReference type="NCBI Taxonomy" id="372326"/>
    <lineage>
        <taxon>Eukaryota</taxon>
        <taxon>Metazoa</taxon>
        <taxon>Chordata</taxon>
        <taxon>Craniata</taxon>
        <taxon>Vertebrata</taxon>
        <taxon>Euteleostomi</taxon>
        <taxon>Archelosauria</taxon>
        <taxon>Archosauria</taxon>
        <taxon>Dinosauria</taxon>
        <taxon>Saurischia</taxon>
        <taxon>Theropoda</taxon>
        <taxon>Coelurosauria</taxon>
        <taxon>Aves</taxon>
        <taxon>Neognathae</taxon>
        <taxon>Neoaves</taxon>
        <taxon>Columbimorphae</taxon>
        <taxon>Columbiformes</taxon>
        <taxon>Columbidae</taxon>
        <taxon>Patagioenas</taxon>
    </lineage>
</organism>
<feature type="compositionally biased region" description="Basic residues" evidence="3">
    <location>
        <begin position="339"/>
        <end position="349"/>
    </location>
</feature>
<gene>
    <name evidence="4" type="primary">PPP1R12B</name>
    <name evidence="4" type="ORF">AV530_009689</name>
</gene>
<feature type="compositionally biased region" description="Basic and acidic residues" evidence="3">
    <location>
        <begin position="317"/>
        <end position="338"/>
    </location>
</feature>
<feature type="compositionally biased region" description="Basic residues" evidence="3">
    <location>
        <begin position="188"/>
        <end position="198"/>
    </location>
</feature>
<sequence length="393" mass="44842">MSKEEPFANHSSHETRPSVTEQIPAPEPNSFTASARRFSWLSKSDEQKDESPSSWRLGLRKTGSHNMLSEVAATREAQRDKTSIYRSSSSPRISALLDNKEKDKDNKSYLATIAPRRLSSTSDIEEKENRESAVNLVRSGSYTRQPWRDESKGNEAPHSGAPTTYVSTYLKRSYLTPVRDEEAESLRKARSRQARQTRRSTQGVTLTDLQEAERTFSRSRAERQAQEQQSEKAGSAEPAEDSAERPDTRARWSRNSDEETVYRRLRCPVQPDKPTTPISPSTSAPLLYTSSYLTRTNKYLGLDSVNPADFRAAATEMEKNECEDQDLDDRSLNKQSIRERRRPKERRRGTGIIFSTKDDDDEVDGSEEVKETREGNRSIIRLKINCFFAKNFQ</sequence>
<feature type="region of interest" description="Disordered" evidence="3">
    <location>
        <begin position="1"/>
        <end position="90"/>
    </location>
</feature>
<dbReference type="EMBL" id="LSYS01004494">
    <property type="protein sequence ID" value="OPJ79452.1"/>
    <property type="molecule type" value="Genomic_DNA"/>
</dbReference>
<accession>A0A1V4K4R2</accession>
<dbReference type="Gene3D" id="6.10.140.390">
    <property type="match status" value="1"/>
</dbReference>
<feature type="compositionally biased region" description="Basic and acidic residues" evidence="3">
    <location>
        <begin position="242"/>
        <end position="262"/>
    </location>
</feature>
<keyword evidence="1" id="KW-0677">Repeat</keyword>
<feature type="compositionally biased region" description="Basic and acidic residues" evidence="3">
    <location>
        <begin position="178"/>
        <end position="187"/>
    </location>
</feature>
<dbReference type="CDD" id="cd21930">
    <property type="entry name" value="IPD_PPP1R12"/>
    <property type="match status" value="1"/>
</dbReference>
<dbReference type="InterPro" id="IPR051226">
    <property type="entry name" value="PP1_Regulatory_Subunit"/>
</dbReference>
<dbReference type="Proteomes" id="UP000190648">
    <property type="component" value="Unassembled WGS sequence"/>
</dbReference>
<dbReference type="PANTHER" id="PTHR24179">
    <property type="entry name" value="PROTEIN PHOSPHATASE 1 REGULATORY SUBUNIT 12"/>
    <property type="match status" value="1"/>
</dbReference>
<evidence type="ECO:0000256" key="1">
    <source>
        <dbReference type="ARBA" id="ARBA00022737"/>
    </source>
</evidence>
<dbReference type="GO" id="GO:0031672">
    <property type="term" value="C:A band"/>
    <property type="evidence" value="ECO:0007669"/>
    <property type="project" value="TreeGrafter"/>
</dbReference>
<feature type="region of interest" description="Disordered" evidence="3">
    <location>
        <begin position="317"/>
        <end position="374"/>
    </location>
</feature>
<dbReference type="AlphaFoldDB" id="A0A1V4K4R2"/>
<name>A0A1V4K4R2_PATFA</name>
<dbReference type="GO" id="GO:0030018">
    <property type="term" value="C:Z disc"/>
    <property type="evidence" value="ECO:0007669"/>
    <property type="project" value="TreeGrafter"/>
</dbReference>
<protein>
    <submittedName>
        <fullName evidence="4">Protein phosphatase 1 regulatory subunit 12B isoform A</fullName>
    </submittedName>
</protein>
<dbReference type="STRING" id="372326.A0A1V4K4R2"/>
<proteinExistence type="predicted"/>